<feature type="transmembrane region" description="Helical" evidence="7">
    <location>
        <begin position="634"/>
        <end position="658"/>
    </location>
</feature>
<evidence type="ECO:0000256" key="6">
    <source>
        <dbReference type="SAM" id="MobiDB-lite"/>
    </source>
</evidence>
<feature type="transmembrane region" description="Helical" evidence="7">
    <location>
        <begin position="939"/>
        <end position="962"/>
    </location>
</feature>
<feature type="transmembrane region" description="Helical" evidence="7">
    <location>
        <begin position="501"/>
        <end position="524"/>
    </location>
</feature>
<dbReference type="GO" id="GO:0006817">
    <property type="term" value="P:phosphate ion transport"/>
    <property type="evidence" value="ECO:0007669"/>
    <property type="project" value="TreeGrafter"/>
</dbReference>
<feature type="transmembrane region" description="Helical" evidence="7">
    <location>
        <begin position="784"/>
        <end position="804"/>
    </location>
</feature>
<evidence type="ECO:0000256" key="5">
    <source>
        <dbReference type="ARBA" id="ARBA00023136"/>
    </source>
</evidence>
<gene>
    <name evidence="9" type="ORF">FOB60_001769</name>
</gene>
<comment type="subcellular location">
    <subcellularLocation>
        <location evidence="1">Membrane</location>
        <topology evidence="1">Multi-pass membrane protein</topology>
    </subcellularLocation>
</comment>
<dbReference type="Pfam" id="PF03600">
    <property type="entry name" value="CitMHS"/>
    <property type="match status" value="1"/>
</dbReference>
<feature type="region of interest" description="Disordered" evidence="6">
    <location>
        <begin position="289"/>
        <end position="310"/>
    </location>
</feature>
<feature type="transmembrane region" description="Helical" evidence="7">
    <location>
        <begin position="678"/>
        <end position="698"/>
    </location>
</feature>
<organism evidence="9 10">
    <name type="scientific">Candida parapsilosis</name>
    <name type="common">Yeast</name>
    <dbReference type="NCBI Taxonomy" id="5480"/>
    <lineage>
        <taxon>Eukaryota</taxon>
        <taxon>Fungi</taxon>
        <taxon>Dikarya</taxon>
        <taxon>Ascomycota</taxon>
        <taxon>Saccharomycotina</taxon>
        <taxon>Pichiomycetes</taxon>
        <taxon>Debaryomycetaceae</taxon>
        <taxon>Candida/Lodderomyces clade</taxon>
        <taxon>Candida</taxon>
    </lineage>
</organism>
<keyword evidence="4 7" id="KW-1133">Transmembrane helix</keyword>
<feature type="transmembrane region" description="Helical" evidence="7">
    <location>
        <begin position="761"/>
        <end position="777"/>
    </location>
</feature>
<evidence type="ECO:0000256" key="4">
    <source>
        <dbReference type="ARBA" id="ARBA00022989"/>
    </source>
</evidence>
<feature type="region of interest" description="Disordered" evidence="6">
    <location>
        <begin position="64"/>
        <end position="103"/>
    </location>
</feature>
<comment type="caution">
    <text evidence="9">The sequence shown here is derived from an EMBL/GenBank/DDBJ whole genome shotgun (WGS) entry which is preliminary data.</text>
</comment>
<evidence type="ECO:0000256" key="2">
    <source>
        <dbReference type="ARBA" id="ARBA00022448"/>
    </source>
</evidence>
<dbReference type="PANTHER" id="PTHR10283">
    <property type="entry name" value="SOLUTE CARRIER FAMILY 13 MEMBER"/>
    <property type="match status" value="1"/>
</dbReference>
<dbReference type="Pfam" id="PF03105">
    <property type="entry name" value="SPX"/>
    <property type="match status" value="1"/>
</dbReference>
<dbReference type="InterPro" id="IPR004331">
    <property type="entry name" value="SPX_dom"/>
</dbReference>
<feature type="transmembrane region" description="Helical" evidence="7">
    <location>
        <begin position="850"/>
        <end position="883"/>
    </location>
</feature>
<feature type="transmembrane region" description="Helical" evidence="7">
    <location>
        <begin position="895"/>
        <end position="918"/>
    </location>
</feature>
<feature type="compositionally biased region" description="Low complexity" evidence="6">
    <location>
        <begin position="66"/>
        <end position="89"/>
    </location>
</feature>
<feature type="transmembrane region" description="Helical" evidence="7">
    <location>
        <begin position="584"/>
        <end position="613"/>
    </location>
</feature>
<dbReference type="GO" id="GO:0006797">
    <property type="term" value="P:polyphosphate metabolic process"/>
    <property type="evidence" value="ECO:0007669"/>
    <property type="project" value="TreeGrafter"/>
</dbReference>
<keyword evidence="5 7" id="KW-0472">Membrane</keyword>
<keyword evidence="2" id="KW-0813">Transport</keyword>
<evidence type="ECO:0000256" key="7">
    <source>
        <dbReference type="SAM" id="Phobius"/>
    </source>
</evidence>
<dbReference type="AlphaFoldDB" id="A0A8X7NNV3"/>
<dbReference type="PROSITE" id="PS51382">
    <property type="entry name" value="SPX"/>
    <property type="match status" value="1"/>
</dbReference>
<dbReference type="CDD" id="cd01115">
    <property type="entry name" value="SLC13_permease"/>
    <property type="match status" value="1"/>
</dbReference>
<dbReference type="EMBL" id="JABWAB010000003">
    <property type="protein sequence ID" value="KAF6057214.1"/>
    <property type="molecule type" value="Genomic_DNA"/>
</dbReference>
<feature type="region of interest" description="Disordered" evidence="6">
    <location>
        <begin position="257"/>
        <end position="277"/>
    </location>
</feature>
<dbReference type="InterPro" id="IPR004680">
    <property type="entry name" value="Cit_transptr-like_dom"/>
</dbReference>
<feature type="compositionally biased region" description="Acidic residues" evidence="6">
    <location>
        <begin position="293"/>
        <end position="304"/>
    </location>
</feature>
<evidence type="ECO:0000313" key="9">
    <source>
        <dbReference type="EMBL" id="KAF6057214.1"/>
    </source>
</evidence>
<feature type="compositionally biased region" description="Basic and acidic residues" evidence="6">
    <location>
        <begin position="266"/>
        <end position="277"/>
    </location>
</feature>
<dbReference type="PANTHER" id="PTHR10283:SF110">
    <property type="entry name" value="INORGANIC PHOSPHATE TRANSPORTER PHO87-RELATED"/>
    <property type="match status" value="1"/>
</dbReference>
<feature type="transmembrane region" description="Helical" evidence="7">
    <location>
        <begin position="816"/>
        <end position="843"/>
    </location>
</feature>
<feature type="transmembrane region" description="Helical" evidence="7">
    <location>
        <begin position="719"/>
        <end position="741"/>
    </location>
</feature>
<reference evidence="9" key="1">
    <citation type="submission" date="2020-03" db="EMBL/GenBank/DDBJ databases">
        <title>FDA dAtabase for Regulatory Grade micrObial Sequences (FDA-ARGOS): Supporting development and validation of Infectious Disease Dx tests.</title>
        <authorList>
            <person name="Campos J."/>
            <person name="Goldberg B."/>
            <person name="Tallon L."/>
            <person name="Sadzewicz L."/>
            <person name="Vavikolanu K."/>
            <person name="Mehta A."/>
            <person name="Aluvathingal J."/>
            <person name="Nadendla S."/>
            <person name="Nandy P."/>
            <person name="Geyer C."/>
            <person name="Yan Y."/>
            <person name="Sichtig H."/>
        </authorList>
    </citation>
    <scope>NUCLEOTIDE SEQUENCE [LARGE SCALE GENOMIC DNA]</scope>
    <source>
        <strain evidence="9">FDAARGOS_652</strain>
    </source>
</reference>
<feature type="transmembrane region" description="Helical" evidence="7">
    <location>
        <begin position="536"/>
        <end position="564"/>
    </location>
</feature>
<proteinExistence type="predicted"/>
<dbReference type="GO" id="GO:0005886">
    <property type="term" value="C:plasma membrane"/>
    <property type="evidence" value="ECO:0007669"/>
    <property type="project" value="TreeGrafter"/>
</dbReference>
<dbReference type="GO" id="GO:0005315">
    <property type="term" value="F:phosphate transmembrane transporter activity"/>
    <property type="evidence" value="ECO:0007669"/>
    <property type="project" value="TreeGrafter"/>
</dbReference>
<keyword evidence="3 7" id="KW-0812">Transmembrane</keyword>
<sequence>MKFAHSLKFNAVPEWYYLKYSTLKKTIYELQQDQIAYNGNQDQGYIVGKETTTVTELVDNFEANYSPSSKGSGGSSSSSNSDSIEEGSSYNDDSDAKINSNEGMKNRLAKKLNLLQKLKKNKPFRNSTNSSSASDIELNHIEFEQNDKDGKGVGENGDVRSYSAEVVSLSNGGASSFTKDDDVVAHFINDPNESFANPNSLEFDPLHVFTKQLLIELTKINDFYKGIEKDIFESYDRLNSESEQLRIKNALESEPEIKHHHSNSIEQHHSHDPDHYGADLEKQSVTVQVVHDDSDDEEEEDDDDKNSNTDSVLLGEAHFNENHKYSVTKKKQCLAMYIRLSELKSYIELNRVGFAKICKKFDKVCGYAITQDFCQYFLQLHSYVFQPHTIESIDTKLDQVVRIYAFSLGRLYSYSTKHDLEPIKNELRSHLRDHIVFERNTVWKDLLSLEKQSYNLDLDENAVQSSKIGEEGNIANSLMKMKMKEIELPRYLSGKIVSVPAFLFTSQILKIIITAVVFAILMSVKTFNDPVQGRSLAVLVACAMLWASEAIPLHTTAMFVPLLVVTCKICKVSGTDEPMTSPDAAQYILSTMWNSTIMILLGGFTLAAALSKYNLAKILSSWILAAAGTKPRNIILANMIISMVLSIFLSNTAAPVIALSLVRPMLKTIPSDHPFTKALILGIAFASNCSGMSSPISSPQNVIALQEMTPNPGWQMLEVSLPTTIVAVFFIWLLLISTFKINTLKLAKISPIREKLTTKQYFVLLIAIVTILLWCVIEKIQVNWGSSGIVTCFAYVMFFATGLLTVDDLNNYPWSIIVLAMGGIALGKAVGSSGLLSTIAIALQKRIMDYSAYVILLIFGIIVLVFATFVSHTVAALIIVPLVKEVGDSLPKPHPNLLILGTALIASCAMALPTSGFPNVTAISMRDELGRPYLTVNEFISRGVPASIIAYLCVITIGYGVMSSIGY</sequence>
<protein>
    <submittedName>
        <fullName evidence="9">SPX domain family protein</fullName>
    </submittedName>
</protein>
<evidence type="ECO:0000256" key="1">
    <source>
        <dbReference type="ARBA" id="ARBA00004141"/>
    </source>
</evidence>
<accession>A0A8X7NNV3</accession>
<evidence type="ECO:0000256" key="3">
    <source>
        <dbReference type="ARBA" id="ARBA00022692"/>
    </source>
</evidence>
<name>A0A8X7NNV3_CANPA</name>
<evidence type="ECO:0000259" key="8">
    <source>
        <dbReference type="PROSITE" id="PS51382"/>
    </source>
</evidence>
<evidence type="ECO:0000313" key="10">
    <source>
        <dbReference type="Proteomes" id="UP000590412"/>
    </source>
</evidence>
<dbReference type="Proteomes" id="UP000590412">
    <property type="component" value="Unassembled WGS sequence"/>
</dbReference>
<feature type="domain" description="SPX" evidence="8">
    <location>
        <begin position="1"/>
        <end position="375"/>
    </location>
</feature>